<dbReference type="NCBIfam" id="TIGR01668">
    <property type="entry name" value="YqeG_hyp_ppase"/>
    <property type="match status" value="1"/>
</dbReference>
<dbReference type="InterPro" id="IPR036412">
    <property type="entry name" value="HAD-like_sf"/>
</dbReference>
<dbReference type="AlphaFoldDB" id="A0A2C5XUI2"/>
<dbReference type="InterPro" id="IPR023214">
    <property type="entry name" value="HAD_sf"/>
</dbReference>
<dbReference type="Pfam" id="PF09419">
    <property type="entry name" value="PGP_phosphatase"/>
    <property type="match status" value="1"/>
</dbReference>
<dbReference type="InterPro" id="IPR010021">
    <property type="entry name" value="PGPP1/Gep4"/>
</dbReference>
<reference evidence="1 2" key="1">
    <citation type="submission" date="2017-06" db="EMBL/GenBank/DDBJ databases">
        <title>Ant-infecting Ophiocordyceps genomes reveal a high diversity of potential behavioral manipulation genes and a possible major role for enterotoxins.</title>
        <authorList>
            <person name="De Bekker C."/>
            <person name="Evans H.C."/>
            <person name="Brachmann A."/>
            <person name="Hughes D.P."/>
        </authorList>
    </citation>
    <scope>NUCLEOTIDE SEQUENCE [LARGE SCALE GENOMIC DNA]</scope>
    <source>
        <strain evidence="1 2">Map64</strain>
    </source>
</reference>
<proteinExistence type="predicted"/>
<dbReference type="STRING" id="1399860.A0A2C5XUI2"/>
<dbReference type="Proteomes" id="UP000226192">
    <property type="component" value="Unassembled WGS sequence"/>
</dbReference>
<sequence length="189" mass="20888">MATFNDLPIPLDKGLLSKGYKSDIRAVVLDKDDCFAFPGRLHVHEPYGKHFEALKQAYPGRKLLIVSNTAGATSWDKQLKQAVELEQKTGIAVLAHSAKKPGCGQEIMAYFKQHPETGVTEASHIAVVGDRLMTDVLLANMMGSWALWIKHGVVAPRDKSVWARLEHQLADLLLSRCINPPQPRAKSRG</sequence>
<protein>
    <submittedName>
        <fullName evidence="1">Uncharacterized protein</fullName>
    </submittedName>
</protein>
<comment type="caution">
    <text evidence="1">The sequence shown here is derived from an EMBL/GenBank/DDBJ whole genome shotgun (WGS) entry which is preliminary data.</text>
</comment>
<accession>A0A2C5XUI2</accession>
<dbReference type="Gene3D" id="3.40.50.1000">
    <property type="entry name" value="HAD superfamily/HAD-like"/>
    <property type="match status" value="1"/>
</dbReference>
<keyword evidence="2" id="KW-1185">Reference proteome</keyword>
<dbReference type="OrthoDB" id="198652at2759"/>
<dbReference type="FunFam" id="3.40.50.1000:FF:000165">
    <property type="entry name" value="HAD superfamily phosphatase"/>
    <property type="match status" value="1"/>
</dbReference>
<dbReference type="InterPro" id="IPR027706">
    <property type="entry name" value="PGP_Pase"/>
</dbReference>
<evidence type="ECO:0000313" key="1">
    <source>
        <dbReference type="EMBL" id="PHH60915.1"/>
    </source>
</evidence>
<dbReference type="SUPFAM" id="SSF56784">
    <property type="entry name" value="HAD-like"/>
    <property type="match status" value="1"/>
</dbReference>
<name>A0A2C5XUI2_9HYPO</name>
<gene>
    <name evidence="1" type="ORF">CDD81_1026</name>
</gene>
<organism evidence="1 2">
    <name type="scientific">Ophiocordyceps australis</name>
    <dbReference type="NCBI Taxonomy" id="1399860"/>
    <lineage>
        <taxon>Eukaryota</taxon>
        <taxon>Fungi</taxon>
        <taxon>Dikarya</taxon>
        <taxon>Ascomycota</taxon>
        <taxon>Pezizomycotina</taxon>
        <taxon>Sordariomycetes</taxon>
        <taxon>Hypocreomycetidae</taxon>
        <taxon>Hypocreales</taxon>
        <taxon>Ophiocordycipitaceae</taxon>
        <taxon>Ophiocordyceps</taxon>
    </lineage>
</organism>
<dbReference type="EMBL" id="NJET01000123">
    <property type="protein sequence ID" value="PHH60915.1"/>
    <property type="molecule type" value="Genomic_DNA"/>
</dbReference>
<dbReference type="GO" id="GO:0008962">
    <property type="term" value="F:phosphatidylglycerophosphatase activity"/>
    <property type="evidence" value="ECO:0007669"/>
    <property type="project" value="InterPro"/>
</dbReference>
<evidence type="ECO:0000313" key="2">
    <source>
        <dbReference type="Proteomes" id="UP000226192"/>
    </source>
</evidence>